<evidence type="ECO:0000313" key="3">
    <source>
        <dbReference type="Proteomes" id="UP000186218"/>
    </source>
</evidence>
<gene>
    <name evidence="2" type="ORF">SAMN05445060_4089</name>
</gene>
<accession>A0A1N7HEW3</accession>
<sequence>MNVILADQAVPLEHLRPLLVPIGWLLAFVLVMGQVRLGMLFARLHKNKHGFADFGESDREAPSLLGIVGGQVIVLTAVPLAYGMITA</sequence>
<feature type="transmembrane region" description="Helical" evidence="1">
    <location>
        <begin position="63"/>
        <end position="85"/>
    </location>
</feature>
<dbReference type="STRING" id="1344003.SAMN05445060_4089"/>
<dbReference type="AlphaFoldDB" id="A0A1N7HEW3"/>
<keyword evidence="1" id="KW-0472">Membrane</keyword>
<dbReference type="RefSeq" id="WP_083710487.1">
    <property type="nucleotide sequence ID" value="NZ_FTNT01000016.1"/>
</dbReference>
<keyword evidence="1" id="KW-1133">Transmembrane helix</keyword>
<name>A0A1N7HEW3_9NOCA</name>
<evidence type="ECO:0000313" key="2">
    <source>
        <dbReference type="EMBL" id="SIS23281.1"/>
    </source>
</evidence>
<organism evidence="2 3">
    <name type="scientific">Williamsia sterculiae</name>
    <dbReference type="NCBI Taxonomy" id="1344003"/>
    <lineage>
        <taxon>Bacteria</taxon>
        <taxon>Bacillati</taxon>
        <taxon>Actinomycetota</taxon>
        <taxon>Actinomycetes</taxon>
        <taxon>Mycobacteriales</taxon>
        <taxon>Nocardiaceae</taxon>
        <taxon>Williamsia</taxon>
    </lineage>
</organism>
<protein>
    <submittedName>
        <fullName evidence="2">Uncharacterized protein</fullName>
    </submittedName>
</protein>
<keyword evidence="1" id="KW-0812">Transmembrane</keyword>
<dbReference type="EMBL" id="FTNT01000016">
    <property type="protein sequence ID" value="SIS23281.1"/>
    <property type="molecule type" value="Genomic_DNA"/>
</dbReference>
<feature type="transmembrane region" description="Helical" evidence="1">
    <location>
        <begin position="22"/>
        <end position="42"/>
    </location>
</feature>
<evidence type="ECO:0000256" key="1">
    <source>
        <dbReference type="SAM" id="Phobius"/>
    </source>
</evidence>
<keyword evidence="3" id="KW-1185">Reference proteome</keyword>
<proteinExistence type="predicted"/>
<dbReference type="Proteomes" id="UP000186218">
    <property type="component" value="Unassembled WGS sequence"/>
</dbReference>
<reference evidence="2 3" key="1">
    <citation type="submission" date="2017-01" db="EMBL/GenBank/DDBJ databases">
        <authorList>
            <person name="Mah S.A."/>
            <person name="Swanson W.J."/>
            <person name="Moy G.W."/>
            <person name="Vacquier V.D."/>
        </authorList>
    </citation>
    <scope>NUCLEOTIDE SEQUENCE [LARGE SCALE GENOMIC DNA]</scope>
    <source>
        <strain evidence="2 3">CPCC 203464</strain>
    </source>
</reference>